<dbReference type="AlphaFoldDB" id="A0A7S1X8Q8"/>
<sequence>MYPLPATPPRVVRPLSELCIQVVADNFELQPSFGNLSGKFTKKVTENLTLDLPLELAGTLIEDETYWARRGKSRWKNCEVSAHGNSWRQLYFERNLECCLEQFDPSVSDVDDLKRLMTFSRKFVRSINLKQFPSHLDLQIVFDTMHTSPTSFALTYGMQNVGMDYDRSLFGMKLSDCRSMAKALERTETLTYLNLSNNMLDDDKVRMIASGMVENISITHLDLSHNKIADRGVRALAKLLDNRSVISILNLSDNQIHSEGGRALARAIRGNFSLISLNVRLNRLMDDGGRTICDVLRANQVMERLNIGSNQLGALTVQSISALLRLNHRMKQLDLSGNHFDETGGRVIREALDENT</sequence>
<dbReference type="InterPro" id="IPR052410">
    <property type="entry name" value="DRC5"/>
</dbReference>
<dbReference type="Pfam" id="PF13516">
    <property type="entry name" value="LRR_6"/>
    <property type="match status" value="3"/>
</dbReference>
<dbReference type="InterPro" id="IPR032675">
    <property type="entry name" value="LRR_dom_sf"/>
</dbReference>
<evidence type="ECO:0000313" key="4">
    <source>
        <dbReference type="EMBL" id="CAD9218886.1"/>
    </source>
</evidence>
<dbReference type="Gene3D" id="3.80.10.10">
    <property type="entry name" value="Ribonuclease Inhibitor"/>
    <property type="match status" value="2"/>
</dbReference>
<comment type="subcellular location">
    <subcellularLocation>
        <location evidence="1">Cytoplasm</location>
        <location evidence="1">Cytoskeleton</location>
        <location evidence="1">Cilium axoneme</location>
    </subcellularLocation>
</comment>
<keyword evidence="3" id="KW-0206">Cytoskeleton</keyword>
<gene>
    <name evidence="4" type="ORF">TCHU04912_LOCUS19779</name>
</gene>
<dbReference type="PANTHER" id="PTHR24107:SF20">
    <property type="entry name" value="DYNEIN REGULATORY COMPLEX SUBUNIT 5"/>
    <property type="match status" value="1"/>
</dbReference>
<name>A0A7S1X8Q8_9CHLO</name>
<evidence type="ECO:0000256" key="1">
    <source>
        <dbReference type="ARBA" id="ARBA00004430"/>
    </source>
</evidence>
<accession>A0A7S1X8Q8</accession>
<dbReference type="SMART" id="SM00368">
    <property type="entry name" value="LRR_RI"/>
    <property type="match status" value="6"/>
</dbReference>
<dbReference type="PANTHER" id="PTHR24107">
    <property type="entry name" value="YNEIN REGULATORY COMPLEX SUBUNIT 5"/>
    <property type="match status" value="1"/>
</dbReference>
<keyword evidence="2" id="KW-0963">Cytoplasm</keyword>
<reference evidence="4" key="1">
    <citation type="submission" date="2021-01" db="EMBL/GenBank/DDBJ databases">
        <authorList>
            <person name="Corre E."/>
            <person name="Pelletier E."/>
            <person name="Niang G."/>
            <person name="Scheremetjew M."/>
            <person name="Finn R."/>
            <person name="Kale V."/>
            <person name="Holt S."/>
            <person name="Cochrane G."/>
            <person name="Meng A."/>
            <person name="Brown T."/>
            <person name="Cohen L."/>
        </authorList>
    </citation>
    <scope>NUCLEOTIDE SEQUENCE</scope>
    <source>
        <strain evidence="4">PLY429</strain>
    </source>
</reference>
<dbReference type="SUPFAM" id="SSF52047">
    <property type="entry name" value="RNI-like"/>
    <property type="match status" value="1"/>
</dbReference>
<dbReference type="EMBL" id="HBGG01038375">
    <property type="protein sequence ID" value="CAD9218886.1"/>
    <property type="molecule type" value="Transcribed_RNA"/>
</dbReference>
<evidence type="ECO:0000256" key="2">
    <source>
        <dbReference type="ARBA" id="ARBA00022490"/>
    </source>
</evidence>
<protein>
    <submittedName>
        <fullName evidence="4">Uncharacterized protein</fullName>
    </submittedName>
</protein>
<dbReference type="GO" id="GO:0005930">
    <property type="term" value="C:axoneme"/>
    <property type="evidence" value="ECO:0007669"/>
    <property type="project" value="UniProtKB-SubCell"/>
</dbReference>
<organism evidence="4">
    <name type="scientific">Tetraselmis chuii</name>
    <dbReference type="NCBI Taxonomy" id="63592"/>
    <lineage>
        <taxon>Eukaryota</taxon>
        <taxon>Viridiplantae</taxon>
        <taxon>Chlorophyta</taxon>
        <taxon>core chlorophytes</taxon>
        <taxon>Chlorodendrophyceae</taxon>
        <taxon>Chlorodendrales</taxon>
        <taxon>Chlorodendraceae</taxon>
        <taxon>Tetraselmis</taxon>
    </lineage>
</organism>
<proteinExistence type="predicted"/>
<dbReference type="InterPro" id="IPR001611">
    <property type="entry name" value="Leu-rich_rpt"/>
</dbReference>
<evidence type="ECO:0000256" key="3">
    <source>
        <dbReference type="ARBA" id="ARBA00023212"/>
    </source>
</evidence>